<feature type="non-terminal residue" evidence="1">
    <location>
        <position position="119"/>
    </location>
</feature>
<accession>J9DRZ2</accession>
<protein>
    <submittedName>
        <fullName evidence="1">Uncharacterized protein</fullName>
    </submittedName>
</protein>
<name>J9DRZ2_WUCBA</name>
<sequence>MEKPQMMRKIGLTSPVSRLIRKSKLVSDKNDANSGGIASVKSLSASARERLLSEVKGMDKKIRERTLLRLVQSYEDEHWTTRSSEDYKDRLLGSMRECLSKDWMKEEEASNLKTTVKDE</sequence>
<organism evidence="1 2">
    <name type="scientific">Wuchereria bancrofti</name>
    <dbReference type="NCBI Taxonomy" id="6293"/>
    <lineage>
        <taxon>Eukaryota</taxon>
        <taxon>Metazoa</taxon>
        <taxon>Ecdysozoa</taxon>
        <taxon>Nematoda</taxon>
        <taxon>Chromadorea</taxon>
        <taxon>Rhabditida</taxon>
        <taxon>Spirurina</taxon>
        <taxon>Spiruromorpha</taxon>
        <taxon>Filarioidea</taxon>
        <taxon>Onchocercidae</taxon>
        <taxon>Wuchereria</taxon>
    </lineage>
</organism>
<gene>
    <name evidence="1" type="ORF">WUBG_16672</name>
</gene>
<dbReference type="AlphaFoldDB" id="J9DRZ2"/>
<proteinExistence type="predicted"/>
<dbReference type="EMBL" id="ADBV01016232">
    <property type="protein sequence ID" value="EJW72423.1"/>
    <property type="molecule type" value="Genomic_DNA"/>
</dbReference>
<comment type="caution">
    <text evidence="1">The sequence shown here is derived from an EMBL/GenBank/DDBJ whole genome shotgun (WGS) entry which is preliminary data.</text>
</comment>
<evidence type="ECO:0000313" key="1">
    <source>
        <dbReference type="EMBL" id="EJW72423.1"/>
    </source>
</evidence>
<evidence type="ECO:0000313" key="2">
    <source>
        <dbReference type="Proteomes" id="UP000004810"/>
    </source>
</evidence>
<reference evidence="2" key="1">
    <citation type="submission" date="2012-08" db="EMBL/GenBank/DDBJ databases">
        <title>The Genome Sequence of Wuchereria bancrofti.</title>
        <authorList>
            <person name="Nutman T.B."/>
            <person name="Fink D.L."/>
            <person name="Russ C."/>
            <person name="Young S."/>
            <person name="Zeng Q."/>
            <person name="Koehrsen M."/>
            <person name="Alvarado L."/>
            <person name="Berlin A."/>
            <person name="Chapman S.B."/>
            <person name="Chen Z."/>
            <person name="Freedman E."/>
            <person name="Gellesch M."/>
            <person name="Goldberg J."/>
            <person name="Griggs A."/>
            <person name="Gujja S."/>
            <person name="Heilman E.R."/>
            <person name="Heiman D."/>
            <person name="Hepburn T."/>
            <person name="Howarth C."/>
            <person name="Jen D."/>
            <person name="Larson L."/>
            <person name="Lewis B."/>
            <person name="Mehta T."/>
            <person name="Park D."/>
            <person name="Pearson M."/>
            <person name="Roberts A."/>
            <person name="Saif S."/>
            <person name="Shea T."/>
            <person name="Shenoy N."/>
            <person name="Sisk P."/>
            <person name="Stolte C."/>
            <person name="Sykes S."/>
            <person name="Walk T."/>
            <person name="White J."/>
            <person name="Yandava C."/>
            <person name="Haas B."/>
            <person name="Henn M.R."/>
            <person name="Nusbaum C."/>
            <person name="Birren B."/>
        </authorList>
    </citation>
    <scope>NUCLEOTIDE SEQUENCE [LARGE SCALE GENOMIC DNA]</scope>
    <source>
        <strain evidence="2">NA</strain>
    </source>
</reference>
<dbReference type="Proteomes" id="UP000004810">
    <property type="component" value="Unassembled WGS sequence"/>
</dbReference>